<comment type="function">
    <text evidence="12">Catalyzes the reduction of glutathione disulfide (GSSG) to reduced glutathione (GSH).</text>
</comment>
<proteinExistence type="inferred from homology"/>
<reference evidence="16" key="1">
    <citation type="journal article" date="2024" name="Algal Res.">
        <title>Biochemical, toxicological and genomic investigation of a high-biomass producing Limnothrix strain isolated from Italian shallow drinking water reservoir.</title>
        <authorList>
            <person name="Simonazzi M."/>
            <person name="Shishido T.K."/>
            <person name="Delbaje E."/>
            <person name="Wahlsten M."/>
            <person name="Fewer D.P."/>
            <person name="Sivonen K."/>
            <person name="Pezzolesi L."/>
            <person name="Pistocchi R."/>
        </authorList>
    </citation>
    <scope>NUCLEOTIDE SEQUENCE [LARGE SCALE GENOMIC DNA]</scope>
    <source>
        <strain evidence="16">LRLZ20PSL1</strain>
    </source>
</reference>
<dbReference type="InterPro" id="IPR004099">
    <property type="entry name" value="Pyr_nucl-diS_OxRdtase_dimer"/>
</dbReference>
<gene>
    <name evidence="15" type="primary">gor</name>
    <name evidence="15" type="ORF">VPK24_03715</name>
</gene>
<dbReference type="InterPro" id="IPR046952">
    <property type="entry name" value="GSHR/TRXR-like"/>
</dbReference>
<comment type="caution">
    <text evidence="15">The sequence shown here is derived from an EMBL/GenBank/DDBJ whole genome shotgun (WGS) entry which is preliminary data.</text>
</comment>
<evidence type="ECO:0000256" key="2">
    <source>
        <dbReference type="ARBA" id="ARBA00007532"/>
    </source>
</evidence>
<evidence type="ECO:0000259" key="13">
    <source>
        <dbReference type="Pfam" id="PF02852"/>
    </source>
</evidence>
<dbReference type="PIRSF" id="PIRSF000350">
    <property type="entry name" value="Mercury_reductase_MerA"/>
    <property type="match status" value="1"/>
</dbReference>
<dbReference type="Pfam" id="PF07992">
    <property type="entry name" value="Pyr_redox_2"/>
    <property type="match status" value="1"/>
</dbReference>
<evidence type="ECO:0000256" key="8">
    <source>
        <dbReference type="ARBA" id="ARBA00023157"/>
    </source>
</evidence>
<name>A0ABW7C6A4_9CYAN</name>
<evidence type="ECO:0000256" key="7">
    <source>
        <dbReference type="ARBA" id="ARBA00023002"/>
    </source>
</evidence>
<keyword evidence="9 11" id="KW-0676">Redox-active center</keyword>
<comment type="subunit">
    <text evidence="3">Homodimer.</text>
</comment>
<dbReference type="InterPro" id="IPR012999">
    <property type="entry name" value="Pyr_OxRdtase_I_AS"/>
</dbReference>
<evidence type="ECO:0000313" key="16">
    <source>
        <dbReference type="Proteomes" id="UP001604335"/>
    </source>
</evidence>
<evidence type="ECO:0000259" key="14">
    <source>
        <dbReference type="Pfam" id="PF07992"/>
    </source>
</evidence>
<dbReference type="InterPro" id="IPR006324">
    <property type="entry name" value="GSHR"/>
</dbReference>
<dbReference type="InterPro" id="IPR023753">
    <property type="entry name" value="FAD/NAD-binding_dom"/>
</dbReference>
<dbReference type="PANTHER" id="PTHR42737:SF2">
    <property type="entry name" value="GLUTATHIONE REDUCTASE"/>
    <property type="match status" value="1"/>
</dbReference>
<dbReference type="EMBL" id="JAZAQF010000021">
    <property type="protein sequence ID" value="MFG3816733.1"/>
    <property type="molecule type" value="Genomic_DNA"/>
</dbReference>
<protein>
    <recommendedName>
        <fullName evidence="12">Glutathione reductase</fullName>
        <shortName evidence="12">GRase</shortName>
        <ecNumber evidence="12">1.8.1.7</ecNumber>
    </recommendedName>
</protein>
<feature type="domain" description="FAD/NAD(P)-binding" evidence="14">
    <location>
        <begin position="5"/>
        <end position="327"/>
    </location>
</feature>
<evidence type="ECO:0000256" key="9">
    <source>
        <dbReference type="ARBA" id="ARBA00023284"/>
    </source>
</evidence>
<comment type="similarity">
    <text evidence="2 11">Belongs to the class-I pyridine nucleotide-disulfide oxidoreductase family.</text>
</comment>
<evidence type="ECO:0000256" key="5">
    <source>
        <dbReference type="ARBA" id="ARBA00022827"/>
    </source>
</evidence>
<dbReference type="NCBIfam" id="TIGR01424">
    <property type="entry name" value="gluta_reduc_2"/>
    <property type="match status" value="1"/>
</dbReference>
<keyword evidence="5 11" id="KW-0274">FAD</keyword>
<dbReference type="EC" id="1.8.1.7" evidence="12"/>
<evidence type="ECO:0000256" key="4">
    <source>
        <dbReference type="ARBA" id="ARBA00022630"/>
    </source>
</evidence>
<keyword evidence="7 11" id="KW-0560">Oxidoreductase</keyword>
<dbReference type="PRINTS" id="PR00368">
    <property type="entry name" value="FADPNR"/>
</dbReference>
<dbReference type="PANTHER" id="PTHR42737">
    <property type="entry name" value="GLUTATHIONE REDUCTASE"/>
    <property type="match status" value="1"/>
</dbReference>
<dbReference type="RefSeq" id="WP_393010812.1">
    <property type="nucleotide sequence ID" value="NZ_JAZAQF010000021.1"/>
</dbReference>
<evidence type="ECO:0000256" key="12">
    <source>
        <dbReference type="RuleBase" id="RU365040"/>
    </source>
</evidence>
<dbReference type="SUPFAM" id="SSF55424">
    <property type="entry name" value="FAD/NAD-linked reductases, dimerisation (C-terminal) domain"/>
    <property type="match status" value="1"/>
</dbReference>
<evidence type="ECO:0000256" key="11">
    <source>
        <dbReference type="RuleBase" id="RU003691"/>
    </source>
</evidence>
<dbReference type="PRINTS" id="PR00411">
    <property type="entry name" value="PNDRDTASEI"/>
</dbReference>
<dbReference type="Gene3D" id="3.30.390.30">
    <property type="match status" value="1"/>
</dbReference>
<accession>A0ABW7C6A4</accession>
<evidence type="ECO:0000256" key="10">
    <source>
        <dbReference type="ARBA" id="ARBA00049142"/>
    </source>
</evidence>
<keyword evidence="8" id="KW-1015">Disulfide bond</keyword>
<sequence length="457" mass="49737">MTFDYDLFVIGAGSGGLAASKRAASYGAKVAIAESDLVGGTCVIRGCVPKKLMVYASQFAHWYEDATGYGWSAVKPEHDWSKLINAVQTEVMRLNKLHISFLEKAGVELISGLGRFVDEHRLEIISPSGTREVTARYILIAVGGEAVRPDVPGIEHTITSREMFLLKERPQRFVVLGGGYIGVEFAGILKGLGSEVTQVLRGDRILRGFDSDIRDQIQQAMVDRGIAVHTHIDVATLQIEKTDAGLRMQFKTADGVAHELMADAILSATGRKPKPQIEPLNLELAGVEVVNGAIAVTADHCTNQPHIYAVGDCTDRVNLTPVAIAEGRAFADTVFGHQPRTISHRNIPSAVFSQPEAATVGMTEEEARAVYGDRVKIYRARFRPMIYSLTDCTEKVLVKLVVEGEDERILGVHMVGKDAAEIIQGMAIPVVMGATKADFDRTMAIHPSTAEEFVTLR</sequence>
<feature type="domain" description="Pyridine nucleotide-disulphide oxidoreductase dimerisation" evidence="13">
    <location>
        <begin position="347"/>
        <end position="456"/>
    </location>
</feature>
<dbReference type="InterPro" id="IPR016156">
    <property type="entry name" value="FAD/NAD-linked_Rdtase_dimer_sf"/>
</dbReference>
<keyword evidence="16" id="KW-1185">Reference proteome</keyword>
<dbReference type="SUPFAM" id="SSF51905">
    <property type="entry name" value="FAD/NAD(P)-binding domain"/>
    <property type="match status" value="1"/>
</dbReference>
<evidence type="ECO:0000256" key="6">
    <source>
        <dbReference type="ARBA" id="ARBA00022857"/>
    </source>
</evidence>
<evidence type="ECO:0000256" key="1">
    <source>
        <dbReference type="ARBA" id="ARBA00001974"/>
    </source>
</evidence>
<dbReference type="Proteomes" id="UP001604335">
    <property type="component" value="Unassembled WGS sequence"/>
</dbReference>
<dbReference type="PROSITE" id="PS00076">
    <property type="entry name" value="PYRIDINE_REDOX_1"/>
    <property type="match status" value="1"/>
</dbReference>
<dbReference type="GO" id="GO:0004362">
    <property type="term" value="F:glutathione-disulfide reductase (NADPH) activity"/>
    <property type="evidence" value="ECO:0007669"/>
    <property type="project" value="UniProtKB-EC"/>
</dbReference>
<dbReference type="InterPro" id="IPR036188">
    <property type="entry name" value="FAD/NAD-bd_sf"/>
</dbReference>
<dbReference type="NCBIfam" id="NF004776">
    <property type="entry name" value="PRK06116.1"/>
    <property type="match status" value="1"/>
</dbReference>
<keyword evidence="6 12" id="KW-0521">NADP</keyword>
<dbReference type="InterPro" id="IPR001100">
    <property type="entry name" value="Pyr_nuc-diS_OxRdtase"/>
</dbReference>
<dbReference type="Pfam" id="PF02852">
    <property type="entry name" value="Pyr_redox_dim"/>
    <property type="match status" value="1"/>
</dbReference>
<keyword evidence="4 11" id="KW-0285">Flavoprotein</keyword>
<organism evidence="15 16">
    <name type="scientific">Limnothrix redekei LRLZ20PSL1</name>
    <dbReference type="NCBI Taxonomy" id="3112953"/>
    <lineage>
        <taxon>Bacteria</taxon>
        <taxon>Bacillati</taxon>
        <taxon>Cyanobacteriota</taxon>
        <taxon>Cyanophyceae</taxon>
        <taxon>Pseudanabaenales</taxon>
        <taxon>Pseudanabaenaceae</taxon>
        <taxon>Limnothrix</taxon>
    </lineage>
</organism>
<comment type="cofactor">
    <cofactor evidence="1 12">
        <name>FAD</name>
        <dbReference type="ChEBI" id="CHEBI:57692"/>
    </cofactor>
</comment>
<dbReference type="Gene3D" id="3.50.50.60">
    <property type="entry name" value="FAD/NAD(P)-binding domain"/>
    <property type="match status" value="2"/>
</dbReference>
<evidence type="ECO:0000313" key="15">
    <source>
        <dbReference type="EMBL" id="MFG3816733.1"/>
    </source>
</evidence>
<comment type="catalytic activity">
    <reaction evidence="10 12">
        <text>2 glutathione + NADP(+) = glutathione disulfide + NADPH + H(+)</text>
        <dbReference type="Rhea" id="RHEA:11740"/>
        <dbReference type="ChEBI" id="CHEBI:15378"/>
        <dbReference type="ChEBI" id="CHEBI:57783"/>
        <dbReference type="ChEBI" id="CHEBI:57925"/>
        <dbReference type="ChEBI" id="CHEBI:58297"/>
        <dbReference type="ChEBI" id="CHEBI:58349"/>
        <dbReference type="EC" id="1.8.1.7"/>
    </reaction>
</comment>
<evidence type="ECO:0000256" key="3">
    <source>
        <dbReference type="ARBA" id="ARBA00011738"/>
    </source>
</evidence>